<sequence>MSIKFVPILRQWPSLKLVRILGVVLVLVASIVIFSKPTSKVQEKLPISSPVQKEVNPDEPPLKLKNIGVNLDYYNPETNKAGDFEFTKTRLEFNRLFMGFGFVIPADVASSNKEKSNPQPTFIVPLGTPVRSLVDGVVAAMPTLWSGDISIQVTTDGKMQKWIYETEHVRNPKVKVGDRVSAGQVIAEVDNFGNSAPSGFGATEIGILKGGQKPEHVCPFAYLDESIKEETLKKLTFLFKSWEEYTGDKTLYDEANPIPGCLTLDPIEG</sequence>
<comment type="caution">
    <text evidence="3">The sequence shown here is derived from an EMBL/GenBank/DDBJ whole genome shotgun (WGS) entry which is preliminary data.</text>
</comment>
<organism evidence="3 4">
    <name type="scientific">Candidatus Woykebacteria bacterium RIFCSPHIGHO2_02_FULL_43_16b</name>
    <dbReference type="NCBI Taxonomy" id="1802601"/>
    <lineage>
        <taxon>Bacteria</taxon>
        <taxon>Candidatus Woykeibacteriota</taxon>
    </lineage>
</organism>
<gene>
    <name evidence="3" type="ORF">A3J50_01330</name>
</gene>
<evidence type="ECO:0000313" key="3">
    <source>
        <dbReference type="EMBL" id="OGY28737.1"/>
    </source>
</evidence>
<evidence type="ECO:0000313" key="4">
    <source>
        <dbReference type="Proteomes" id="UP000177821"/>
    </source>
</evidence>
<dbReference type="AlphaFoldDB" id="A0A1G1WNF5"/>
<dbReference type="InterPro" id="IPR011055">
    <property type="entry name" value="Dup_hybrid_motif"/>
</dbReference>
<feature type="transmembrane region" description="Helical" evidence="1">
    <location>
        <begin position="17"/>
        <end position="35"/>
    </location>
</feature>
<keyword evidence="1" id="KW-1133">Transmembrane helix</keyword>
<evidence type="ECO:0000259" key="2">
    <source>
        <dbReference type="Pfam" id="PF01551"/>
    </source>
</evidence>
<proteinExistence type="predicted"/>
<feature type="domain" description="M23ase beta-sheet core" evidence="2">
    <location>
        <begin position="122"/>
        <end position="196"/>
    </location>
</feature>
<dbReference type="Gene3D" id="2.70.70.10">
    <property type="entry name" value="Glucose Permease (Domain IIA)"/>
    <property type="match status" value="1"/>
</dbReference>
<dbReference type="SUPFAM" id="SSF51261">
    <property type="entry name" value="Duplicated hybrid motif"/>
    <property type="match status" value="1"/>
</dbReference>
<name>A0A1G1WNF5_9BACT</name>
<dbReference type="EMBL" id="MHCX01000045">
    <property type="protein sequence ID" value="OGY28737.1"/>
    <property type="molecule type" value="Genomic_DNA"/>
</dbReference>
<reference evidence="3 4" key="1">
    <citation type="journal article" date="2016" name="Nat. Commun.">
        <title>Thousands of microbial genomes shed light on interconnected biogeochemical processes in an aquifer system.</title>
        <authorList>
            <person name="Anantharaman K."/>
            <person name="Brown C.T."/>
            <person name="Hug L.A."/>
            <person name="Sharon I."/>
            <person name="Castelle C.J."/>
            <person name="Probst A.J."/>
            <person name="Thomas B.C."/>
            <person name="Singh A."/>
            <person name="Wilkins M.J."/>
            <person name="Karaoz U."/>
            <person name="Brodie E.L."/>
            <person name="Williams K.H."/>
            <person name="Hubbard S.S."/>
            <person name="Banfield J.F."/>
        </authorList>
    </citation>
    <scope>NUCLEOTIDE SEQUENCE [LARGE SCALE GENOMIC DNA]</scope>
</reference>
<dbReference type="Pfam" id="PF01551">
    <property type="entry name" value="Peptidase_M23"/>
    <property type="match status" value="1"/>
</dbReference>
<protein>
    <recommendedName>
        <fullName evidence="2">M23ase beta-sheet core domain-containing protein</fullName>
    </recommendedName>
</protein>
<dbReference type="Proteomes" id="UP000177821">
    <property type="component" value="Unassembled WGS sequence"/>
</dbReference>
<evidence type="ECO:0000256" key="1">
    <source>
        <dbReference type="SAM" id="Phobius"/>
    </source>
</evidence>
<keyword evidence="1" id="KW-0472">Membrane</keyword>
<keyword evidence="1" id="KW-0812">Transmembrane</keyword>
<dbReference type="InterPro" id="IPR016047">
    <property type="entry name" value="M23ase_b-sheet_dom"/>
</dbReference>
<accession>A0A1G1WNF5</accession>
<dbReference type="CDD" id="cd12797">
    <property type="entry name" value="M23_peptidase"/>
    <property type="match status" value="1"/>
</dbReference>